<reference evidence="2" key="1">
    <citation type="submission" date="2020-04" db="EMBL/GenBank/DDBJ databases">
        <authorList>
            <person name="Chiriac C."/>
            <person name="Salcher M."/>
            <person name="Ghai R."/>
            <person name="Kavagutti S V."/>
        </authorList>
    </citation>
    <scope>NUCLEOTIDE SEQUENCE</scope>
</reference>
<feature type="region of interest" description="Disordered" evidence="1">
    <location>
        <begin position="31"/>
        <end position="60"/>
    </location>
</feature>
<dbReference type="EMBL" id="LR796604">
    <property type="protein sequence ID" value="CAB4153913.1"/>
    <property type="molecule type" value="Genomic_DNA"/>
</dbReference>
<evidence type="ECO:0000313" key="2">
    <source>
        <dbReference type="EMBL" id="CAB4153913.1"/>
    </source>
</evidence>
<organism evidence="2">
    <name type="scientific">uncultured Caudovirales phage</name>
    <dbReference type="NCBI Taxonomy" id="2100421"/>
    <lineage>
        <taxon>Viruses</taxon>
        <taxon>Duplodnaviria</taxon>
        <taxon>Heunggongvirae</taxon>
        <taxon>Uroviricota</taxon>
        <taxon>Caudoviricetes</taxon>
        <taxon>Peduoviridae</taxon>
        <taxon>Maltschvirus</taxon>
        <taxon>Maltschvirus maltsch</taxon>
    </lineage>
</organism>
<name>A0A6J5NA04_9CAUD</name>
<proteinExistence type="predicted"/>
<protein>
    <submittedName>
        <fullName evidence="2">Uncharacterized protein</fullName>
    </submittedName>
</protein>
<accession>A0A6J5NA04</accession>
<evidence type="ECO:0000256" key="1">
    <source>
        <dbReference type="SAM" id="MobiDB-lite"/>
    </source>
</evidence>
<gene>
    <name evidence="2" type="ORF">UFOVP641_37</name>
</gene>
<sequence length="60" mass="6638">MIVKKSDLERDISQSKLQFYIDAGWSVVESTSKKKKAEKPAETAPEAALEDLGNDINKGE</sequence>